<dbReference type="AlphaFoldDB" id="A0AAQ3NRE3"/>
<protein>
    <recommendedName>
        <fullName evidence="3">Retrovirus-related Pol polyprotein from transposon TNT 1-94</fullName>
    </recommendedName>
</protein>
<gene>
    <name evidence="1" type="ORF">V8G54_012310</name>
</gene>
<sequence length="230" mass="26602">MASEDDAVKKSMIVDAQARNISHNVRWTEYGSQSIDHFSHEVTRKSTKKLEDDFGGLYSIRPSLKCKQQLRGPNCYCSYRSINKRLMSISWLDLVRGVSWTVFDILTPPPSQVDIKVILVWTTRKLQRQFLGTYKSTFGYVYLLARGAISRKSAKQSIIAISTMEDEFVAFVEVTIHVLWLRNCVSRLRIDNIVRPLRIYCKNSATIFFSKNDKYSKDAIHMDLKYLSVK</sequence>
<evidence type="ECO:0000313" key="1">
    <source>
        <dbReference type="EMBL" id="WVZ14744.1"/>
    </source>
</evidence>
<keyword evidence="2" id="KW-1185">Reference proteome</keyword>
<accession>A0AAQ3NRE3</accession>
<dbReference type="EMBL" id="CP144697">
    <property type="protein sequence ID" value="WVZ14744.1"/>
    <property type="molecule type" value="Genomic_DNA"/>
</dbReference>
<reference evidence="1 2" key="1">
    <citation type="journal article" date="2023" name="Life. Sci Alliance">
        <title>Evolutionary insights into 3D genome organization and epigenetic landscape of Vigna mungo.</title>
        <authorList>
            <person name="Junaid A."/>
            <person name="Singh B."/>
            <person name="Bhatia S."/>
        </authorList>
    </citation>
    <scope>NUCLEOTIDE SEQUENCE [LARGE SCALE GENOMIC DNA]</scope>
    <source>
        <strain evidence="1">Urdbean</strain>
    </source>
</reference>
<name>A0AAQ3NRE3_VIGMU</name>
<evidence type="ECO:0008006" key="3">
    <source>
        <dbReference type="Google" id="ProtNLM"/>
    </source>
</evidence>
<dbReference type="Proteomes" id="UP001374535">
    <property type="component" value="Chromosome 4"/>
</dbReference>
<proteinExistence type="predicted"/>
<evidence type="ECO:0000313" key="2">
    <source>
        <dbReference type="Proteomes" id="UP001374535"/>
    </source>
</evidence>
<dbReference type="CDD" id="cd09272">
    <property type="entry name" value="RNase_HI_RT_Ty1"/>
    <property type="match status" value="1"/>
</dbReference>
<organism evidence="1 2">
    <name type="scientific">Vigna mungo</name>
    <name type="common">Black gram</name>
    <name type="synonym">Phaseolus mungo</name>
    <dbReference type="NCBI Taxonomy" id="3915"/>
    <lineage>
        <taxon>Eukaryota</taxon>
        <taxon>Viridiplantae</taxon>
        <taxon>Streptophyta</taxon>
        <taxon>Embryophyta</taxon>
        <taxon>Tracheophyta</taxon>
        <taxon>Spermatophyta</taxon>
        <taxon>Magnoliopsida</taxon>
        <taxon>eudicotyledons</taxon>
        <taxon>Gunneridae</taxon>
        <taxon>Pentapetalae</taxon>
        <taxon>rosids</taxon>
        <taxon>fabids</taxon>
        <taxon>Fabales</taxon>
        <taxon>Fabaceae</taxon>
        <taxon>Papilionoideae</taxon>
        <taxon>50 kb inversion clade</taxon>
        <taxon>NPAAA clade</taxon>
        <taxon>indigoferoid/millettioid clade</taxon>
        <taxon>Phaseoleae</taxon>
        <taxon>Vigna</taxon>
    </lineage>
</organism>